<dbReference type="OrthoDB" id="3267263at2"/>
<dbReference type="RefSeq" id="WP_147112297.1">
    <property type="nucleotide sequence ID" value="NZ_BJVJ01000060.1"/>
</dbReference>
<proteinExistence type="predicted"/>
<dbReference type="Proteomes" id="UP000321685">
    <property type="component" value="Unassembled WGS sequence"/>
</dbReference>
<keyword evidence="2" id="KW-1185">Reference proteome</keyword>
<comment type="caution">
    <text evidence="1">The sequence shown here is derived from an EMBL/GenBank/DDBJ whole genome shotgun (WGS) entry which is preliminary data.</text>
</comment>
<name>A0A511DLI0_9PSEU</name>
<protein>
    <recommendedName>
        <fullName evidence="3">DoxX family protein</fullName>
    </recommendedName>
</protein>
<sequence length="141" mass="14755">MDSLVRVSRWRWAHLPTRLSAGAFLLTTGTAKWAGGEAVAAKVHELACVAYPFLVHVDSARFLRLLAGTEIAVAAALLIPRVSGRSAGASLSALSLGLLGLYARSPAMHDGIRPTDEGIAVAKDVWLLGIGAALILDDMGL</sequence>
<organism evidence="1 2">
    <name type="scientific">Pseudonocardia sulfidoxydans NBRC 16205</name>
    <dbReference type="NCBI Taxonomy" id="1223511"/>
    <lineage>
        <taxon>Bacteria</taxon>
        <taxon>Bacillati</taxon>
        <taxon>Actinomycetota</taxon>
        <taxon>Actinomycetes</taxon>
        <taxon>Pseudonocardiales</taxon>
        <taxon>Pseudonocardiaceae</taxon>
        <taxon>Pseudonocardia</taxon>
    </lineage>
</organism>
<accession>A0A511DLI0</accession>
<reference evidence="1 2" key="1">
    <citation type="submission" date="2019-07" db="EMBL/GenBank/DDBJ databases">
        <title>Whole genome shotgun sequence of Pseudonocardia sulfidoxydans NBRC 16205.</title>
        <authorList>
            <person name="Hosoyama A."/>
            <person name="Uohara A."/>
            <person name="Ohji S."/>
            <person name="Ichikawa N."/>
        </authorList>
    </citation>
    <scope>NUCLEOTIDE SEQUENCE [LARGE SCALE GENOMIC DNA]</scope>
    <source>
        <strain evidence="1 2">NBRC 16205</strain>
    </source>
</reference>
<evidence type="ECO:0000313" key="2">
    <source>
        <dbReference type="Proteomes" id="UP000321685"/>
    </source>
</evidence>
<dbReference type="AlphaFoldDB" id="A0A511DLI0"/>
<gene>
    <name evidence="1" type="ORF">PSU4_46240</name>
</gene>
<evidence type="ECO:0000313" key="1">
    <source>
        <dbReference type="EMBL" id="GEL25670.1"/>
    </source>
</evidence>
<dbReference type="EMBL" id="BJVJ01000060">
    <property type="protein sequence ID" value="GEL25670.1"/>
    <property type="molecule type" value="Genomic_DNA"/>
</dbReference>
<evidence type="ECO:0008006" key="3">
    <source>
        <dbReference type="Google" id="ProtNLM"/>
    </source>
</evidence>